<dbReference type="PANTHER" id="PTHR37299:SF1">
    <property type="entry name" value="STAGE 0 SPORULATION PROTEIN A HOMOLOG"/>
    <property type="match status" value="1"/>
</dbReference>
<feature type="modified residue" description="4-aspartylphosphate" evidence="1">
    <location>
        <position position="53"/>
    </location>
</feature>
<dbReference type="Gene3D" id="3.40.50.2300">
    <property type="match status" value="1"/>
</dbReference>
<gene>
    <name evidence="4" type="ORF">SAMN05216290_3682</name>
</gene>
<protein>
    <submittedName>
        <fullName evidence="4">Two component transcriptional regulator, LytTR family</fullName>
    </submittedName>
</protein>
<keyword evidence="5" id="KW-1185">Reference proteome</keyword>
<keyword evidence="1" id="KW-0597">Phosphoprotein</keyword>
<dbReference type="AlphaFoldDB" id="A0A1I0RL58"/>
<dbReference type="SMART" id="SM00850">
    <property type="entry name" value="LytTR"/>
    <property type="match status" value="1"/>
</dbReference>
<evidence type="ECO:0000259" key="3">
    <source>
        <dbReference type="PROSITE" id="PS50930"/>
    </source>
</evidence>
<dbReference type="EMBL" id="FOIR01000004">
    <property type="protein sequence ID" value="SEW41081.1"/>
    <property type="molecule type" value="Genomic_DNA"/>
</dbReference>
<dbReference type="PROSITE" id="PS50930">
    <property type="entry name" value="HTH_LYTTR"/>
    <property type="match status" value="1"/>
</dbReference>
<dbReference type="GO" id="GO:0003677">
    <property type="term" value="F:DNA binding"/>
    <property type="evidence" value="ECO:0007669"/>
    <property type="project" value="InterPro"/>
</dbReference>
<dbReference type="InterPro" id="IPR011006">
    <property type="entry name" value="CheY-like_superfamily"/>
</dbReference>
<organism evidence="4 5">
    <name type="scientific">Roseivirga pacifica</name>
    <dbReference type="NCBI Taxonomy" id="1267423"/>
    <lineage>
        <taxon>Bacteria</taxon>
        <taxon>Pseudomonadati</taxon>
        <taxon>Bacteroidota</taxon>
        <taxon>Cytophagia</taxon>
        <taxon>Cytophagales</taxon>
        <taxon>Roseivirgaceae</taxon>
        <taxon>Roseivirga</taxon>
    </lineage>
</organism>
<sequence>MTCIIIEDQAPAQRIIKKYIEDIGTLELLGTFSDTIKALAFLSNNKVDLIFLDIHLPKMTGMEFLRIKPTDSYVILTTAYSDYALESYEYNVVDYLLKPFPFQRFVQAVSKVQGLLSPKTAPETITPKEVNKEIFIKSGHDHIKLKITDIEFIKASADYSEIVTSSKKHLSVEPLKYWLEHLPTGSFVQVHKSYIINIARIQRVSGNRVFTEKGVEIPIGRVYKEGFTAQFLKT</sequence>
<dbReference type="PANTHER" id="PTHR37299">
    <property type="entry name" value="TRANSCRIPTIONAL REGULATOR-RELATED"/>
    <property type="match status" value="1"/>
</dbReference>
<evidence type="ECO:0000259" key="2">
    <source>
        <dbReference type="PROSITE" id="PS50110"/>
    </source>
</evidence>
<dbReference type="GO" id="GO:0000156">
    <property type="term" value="F:phosphorelay response regulator activity"/>
    <property type="evidence" value="ECO:0007669"/>
    <property type="project" value="InterPro"/>
</dbReference>
<dbReference type="InterPro" id="IPR046947">
    <property type="entry name" value="LytR-like"/>
</dbReference>
<dbReference type="SUPFAM" id="SSF52172">
    <property type="entry name" value="CheY-like"/>
    <property type="match status" value="1"/>
</dbReference>
<dbReference type="SMART" id="SM00448">
    <property type="entry name" value="REC"/>
    <property type="match status" value="1"/>
</dbReference>
<dbReference type="Proteomes" id="UP000199437">
    <property type="component" value="Unassembled WGS sequence"/>
</dbReference>
<dbReference type="STRING" id="1267423.SAMN05216290_3682"/>
<dbReference type="InterPro" id="IPR007492">
    <property type="entry name" value="LytTR_DNA-bd_dom"/>
</dbReference>
<proteinExistence type="predicted"/>
<dbReference type="GeneID" id="99988351"/>
<dbReference type="Pfam" id="PF00072">
    <property type="entry name" value="Response_reg"/>
    <property type="match status" value="1"/>
</dbReference>
<dbReference type="InterPro" id="IPR001789">
    <property type="entry name" value="Sig_transdc_resp-reg_receiver"/>
</dbReference>
<feature type="domain" description="Response regulatory" evidence="2">
    <location>
        <begin position="2"/>
        <end position="113"/>
    </location>
</feature>
<dbReference type="PROSITE" id="PS50110">
    <property type="entry name" value="RESPONSE_REGULATORY"/>
    <property type="match status" value="1"/>
</dbReference>
<accession>A0A1I0RL58</accession>
<evidence type="ECO:0000256" key="1">
    <source>
        <dbReference type="PROSITE-ProRule" id="PRU00169"/>
    </source>
</evidence>
<dbReference type="Gene3D" id="2.40.50.1020">
    <property type="entry name" value="LytTr DNA-binding domain"/>
    <property type="match status" value="1"/>
</dbReference>
<dbReference type="RefSeq" id="WP_170836530.1">
    <property type="nucleotide sequence ID" value="NZ_FOIR01000004.1"/>
</dbReference>
<name>A0A1I0RL58_9BACT</name>
<dbReference type="Pfam" id="PF04397">
    <property type="entry name" value="LytTR"/>
    <property type="match status" value="1"/>
</dbReference>
<evidence type="ECO:0000313" key="4">
    <source>
        <dbReference type="EMBL" id="SEW41081.1"/>
    </source>
</evidence>
<feature type="domain" description="HTH LytTR-type" evidence="3">
    <location>
        <begin position="134"/>
        <end position="204"/>
    </location>
</feature>
<evidence type="ECO:0000313" key="5">
    <source>
        <dbReference type="Proteomes" id="UP000199437"/>
    </source>
</evidence>
<reference evidence="5" key="1">
    <citation type="submission" date="2016-10" db="EMBL/GenBank/DDBJ databases">
        <authorList>
            <person name="Varghese N."/>
            <person name="Submissions S."/>
        </authorList>
    </citation>
    <scope>NUCLEOTIDE SEQUENCE [LARGE SCALE GENOMIC DNA]</scope>
    <source>
        <strain evidence="5">CGMCC 1.12402</strain>
    </source>
</reference>